<evidence type="ECO:0000256" key="1">
    <source>
        <dbReference type="ARBA" id="ARBA00005736"/>
    </source>
</evidence>
<dbReference type="PANTHER" id="PTHR21027">
    <property type="entry name" value="TRNA-SPLICING ENDONUCLEASE SUBUNIT SEN54"/>
    <property type="match status" value="1"/>
</dbReference>
<organism evidence="4 5">
    <name type="scientific">Owenia fusiformis</name>
    <name type="common">Polychaete worm</name>
    <dbReference type="NCBI Taxonomy" id="6347"/>
    <lineage>
        <taxon>Eukaryota</taxon>
        <taxon>Metazoa</taxon>
        <taxon>Spiralia</taxon>
        <taxon>Lophotrochozoa</taxon>
        <taxon>Annelida</taxon>
        <taxon>Polychaeta</taxon>
        <taxon>Sedentaria</taxon>
        <taxon>Canalipalpata</taxon>
        <taxon>Sabellida</taxon>
        <taxon>Oweniida</taxon>
        <taxon>Oweniidae</taxon>
        <taxon>Owenia</taxon>
    </lineage>
</organism>
<keyword evidence="2" id="KW-0819">tRNA processing</keyword>
<comment type="similarity">
    <text evidence="1">Belongs to the SEN54 family.</text>
</comment>
<reference evidence="4" key="1">
    <citation type="submission" date="2022-03" db="EMBL/GenBank/DDBJ databases">
        <authorList>
            <person name="Martin C."/>
        </authorList>
    </citation>
    <scope>NUCLEOTIDE SEQUENCE</scope>
</reference>
<dbReference type="GO" id="GO:0000379">
    <property type="term" value="P:tRNA-type intron splice site recognition and cleavage"/>
    <property type="evidence" value="ECO:0007669"/>
    <property type="project" value="TreeGrafter"/>
</dbReference>
<dbReference type="InterPro" id="IPR024337">
    <property type="entry name" value="tRNA_splic_suSen54"/>
</dbReference>
<feature type="compositionally biased region" description="Basic and acidic residues" evidence="3">
    <location>
        <begin position="190"/>
        <end position="206"/>
    </location>
</feature>
<dbReference type="GO" id="GO:0000214">
    <property type="term" value="C:tRNA-intron endonuclease complex"/>
    <property type="evidence" value="ECO:0007669"/>
    <property type="project" value="TreeGrafter"/>
</dbReference>
<name>A0A8J1U9R7_OWEFU</name>
<accession>A0A8J1U9R7</accession>
<dbReference type="OrthoDB" id="408683at2759"/>
<evidence type="ECO:0000256" key="2">
    <source>
        <dbReference type="ARBA" id="ARBA00022694"/>
    </source>
</evidence>
<dbReference type="InterPro" id="IPR024336">
    <property type="entry name" value="tRNA_splic_suSen54_N"/>
</dbReference>
<evidence type="ECO:0000256" key="3">
    <source>
        <dbReference type="SAM" id="MobiDB-lite"/>
    </source>
</evidence>
<dbReference type="Proteomes" id="UP000749559">
    <property type="component" value="Unassembled WGS sequence"/>
</dbReference>
<dbReference type="Pfam" id="PF12928">
    <property type="entry name" value="tRNA_int_end_N2"/>
    <property type="match status" value="1"/>
</dbReference>
<sequence>MAGKIKILSAEELIKRRKVADQELPQRSGGVQKEFAPDGSWLQEKRIEKYYEDRQDLLNEERVEKLGLLARAHWNPANKIVELEKQVKFWQHVGYVEDGKLLLYPEEAVFLMEMGNLEIVYNDVPMSLQQAYSTLLAEEHSEDKYLVYSHLCRMGYLVHRYSHRPDITLYERLIGLTDSTTKKRKNKQNTNKDSKKCKNSEEKNDTDKVIKNSDVQMKDDKVETKEMKCDAILNNDKRTRVNTDYNVPNSTDDVQMDDTPHIDHLIDSNIAKVQKTQISASIDKARSSKDTMRTDPHLFIWDYENIHPFPNIAGKGNCIEITNCSPEFLPPDLEFNTESTILNLEKLTIWPKKLTAKQLQLEERKKSRQARQRDLEASNTVLQFSFPQMAGVVRKSTNCRCWSEYKLEPKKCKKETDLEELKGSPGGPLWKGDVVPLVRPSNARSTASILGRLKVVENIHFSNMNCSVTDAPKISFDVYLPSLQYKKSNPGLPNHRIVVTRVEDPPPDLAILSSLHQTKDGVPLHWAVIDSGDVSFFSFNDVSLGQDIYMG</sequence>
<dbReference type="AlphaFoldDB" id="A0A8J1U9R7"/>
<comment type="caution">
    <text evidence="4">The sequence shown here is derived from an EMBL/GenBank/DDBJ whole genome shotgun (WGS) entry which is preliminary data.</text>
</comment>
<evidence type="ECO:0000313" key="5">
    <source>
        <dbReference type="Proteomes" id="UP000749559"/>
    </source>
</evidence>
<proteinExistence type="inferred from homology"/>
<dbReference type="PANTHER" id="PTHR21027:SF1">
    <property type="entry name" value="TRNA-SPLICING ENDONUCLEASE SUBUNIT SEN54"/>
    <property type="match status" value="1"/>
</dbReference>
<dbReference type="Gene3D" id="3.40.1350.150">
    <property type="match status" value="1"/>
</dbReference>
<protein>
    <submittedName>
        <fullName evidence="4">Uncharacterized protein</fullName>
    </submittedName>
</protein>
<gene>
    <name evidence="4" type="ORF">OFUS_LOCUS19675</name>
</gene>
<dbReference type="EMBL" id="CAIIXF020000009">
    <property type="protein sequence ID" value="CAH1795087.1"/>
    <property type="molecule type" value="Genomic_DNA"/>
</dbReference>
<evidence type="ECO:0000313" key="4">
    <source>
        <dbReference type="EMBL" id="CAH1795087.1"/>
    </source>
</evidence>
<feature type="region of interest" description="Disordered" evidence="3">
    <location>
        <begin position="182"/>
        <end position="206"/>
    </location>
</feature>
<keyword evidence="5" id="KW-1185">Reference proteome</keyword>